<dbReference type="EMBL" id="JADDXF010000738">
    <property type="protein sequence ID" value="MBE8432517.1"/>
    <property type="molecule type" value="Genomic_DNA"/>
</dbReference>
<gene>
    <name evidence="2" type="ORF">IQB77_22795</name>
</gene>
<name>A0AA41BKZ0_LEPIR</name>
<keyword evidence="2" id="KW-0436">Ligase</keyword>
<dbReference type="Gene3D" id="3.40.50.720">
    <property type="entry name" value="NAD(P)-binding Rossmann-like Domain"/>
    <property type="match status" value="1"/>
</dbReference>
<dbReference type="Pfam" id="PF01225">
    <property type="entry name" value="Mur_ligase"/>
    <property type="match status" value="1"/>
</dbReference>
<dbReference type="SUPFAM" id="SSF51984">
    <property type="entry name" value="MurCD N-terminal domain"/>
    <property type="match status" value="1"/>
</dbReference>
<organism evidence="2 3">
    <name type="scientific">Leptospira interrogans serovar Pomona</name>
    <dbReference type="NCBI Taxonomy" id="44276"/>
    <lineage>
        <taxon>Bacteria</taxon>
        <taxon>Pseudomonadati</taxon>
        <taxon>Spirochaetota</taxon>
        <taxon>Spirochaetia</taxon>
        <taxon>Leptospirales</taxon>
        <taxon>Leptospiraceae</taxon>
        <taxon>Leptospira</taxon>
    </lineage>
</organism>
<dbReference type="Proteomes" id="UP000644282">
    <property type="component" value="Unassembled WGS sequence"/>
</dbReference>
<proteinExistence type="predicted"/>
<evidence type="ECO:0000313" key="2">
    <source>
        <dbReference type="EMBL" id="MBE8432517.1"/>
    </source>
</evidence>
<dbReference type="AlphaFoldDB" id="A0AA41BKZ0"/>
<dbReference type="InterPro" id="IPR000713">
    <property type="entry name" value="Mur_ligase_N"/>
</dbReference>
<feature type="domain" description="Mur ligase N-terminal catalytic" evidence="1">
    <location>
        <begin position="3"/>
        <end position="36"/>
    </location>
</feature>
<reference evidence="2" key="1">
    <citation type="submission" date="2020-10" db="EMBL/GenBank/DDBJ databases">
        <title>New Zealand Leptospira genomics.</title>
        <authorList>
            <person name="Wilkinson D.A."/>
            <person name="Nisa S."/>
            <person name="Moinet M."/>
            <person name="Benschop J."/>
        </authorList>
    </citation>
    <scope>NUCLEOTIDE SEQUENCE</scope>
    <source>
        <strain evidence="2">ESR8</strain>
    </source>
</reference>
<dbReference type="GO" id="GO:0016881">
    <property type="term" value="F:acid-amino acid ligase activity"/>
    <property type="evidence" value="ECO:0007669"/>
    <property type="project" value="InterPro"/>
</dbReference>
<evidence type="ECO:0000259" key="1">
    <source>
        <dbReference type="Pfam" id="PF01225"/>
    </source>
</evidence>
<sequence>MKIFLIGIGGIAMGNLAYMLRKNGHEVSGSDTGIYPPMSD</sequence>
<dbReference type="RefSeq" id="WP_228007685.1">
    <property type="nucleotide sequence ID" value="NZ_JADDXF010000738.1"/>
</dbReference>
<protein>
    <submittedName>
        <fullName evidence="2">UDP-N-acetylmuramate--alanine ligase</fullName>
    </submittedName>
</protein>
<evidence type="ECO:0000313" key="3">
    <source>
        <dbReference type="Proteomes" id="UP000644282"/>
    </source>
</evidence>
<feature type="non-terminal residue" evidence="2">
    <location>
        <position position="40"/>
    </location>
</feature>
<accession>A0AA41BKZ0</accession>
<comment type="caution">
    <text evidence="2">The sequence shown here is derived from an EMBL/GenBank/DDBJ whole genome shotgun (WGS) entry which is preliminary data.</text>
</comment>